<dbReference type="OrthoDB" id="680366at2"/>
<dbReference type="RefSeq" id="WP_147188577.1">
    <property type="nucleotide sequence ID" value="NZ_CP042435.1"/>
</dbReference>
<keyword evidence="1" id="KW-0175">Coiled coil</keyword>
<evidence type="ECO:0000256" key="1">
    <source>
        <dbReference type="SAM" id="Coils"/>
    </source>
</evidence>
<dbReference type="Proteomes" id="UP000321533">
    <property type="component" value="Chromosome"/>
</dbReference>
<name>A0A5B8V5N0_9BACT</name>
<dbReference type="KEGG" id="pgin:FRZ67_05465"/>
<protein>
    <submittedName>
        <fullName evidence="2">Uncharacterized protein</fullName>
    </submittedName>
</protein>
<dbReference type="AlphaFoldDB" id="A0A5B8V5N0"/>
<organism evidence="2 3">
    <name type="scientific">Panacibacter ginsenosidivorans</name>
    <dbReference type="NCBI Taxonomy" id="1813871"/>
    <lineage>
        <taxon>Bacteria</taxon>
        <taxon>Pseudomonadati</taxon>
        <taxon>Bacteroidota</taxon>
        <taxon>Chitinophagia</taxon>
        <taxon>Chitinophagales</taxon>
        <taxon>Chitinophagaceae</taxon>
        <taxon>Panacibacter</taxon>
    </lineage>
</organism>
<reference evidence="2 3" key="1">
    <citation type="journal article" date="2016" name="Int. J. Syst. Evol. Microbiol.">
        <title>Panacibacter ginsenosidivorans gen. nov., sp. nov., with ginsenoside converting activity isolated from soil of a ginseng field.</title>
        <authorList>
            <person name="Siddiqi M.Z."/>
            <person name="Muhammad Shafi S."/>
            <person name="Choi K.D."/>
            <person name="Im W.T."/>
        </authorList>
    </citation>
    <scope>NUCLEOTIDE SEQUENCE [LARGE SCALE GENOMIC DNA]</scope>
    <source>
        <strain evidence="2 3">Gsoil1550</strain>
    </source>
</reference>
<gene>
    <name evidence="2" type="ORF">FRZ67_05465</name>
</gene>
<sequence length="126" mass="14622">MTYTNASNLSVEHGVWLGSLDFYEKELDILENRLAEVAEKNTDAEAKAGIEHFQNQFIVQRNNIGELKHTVNEHAHLVFEDAKHHAGHVEQARVDDHKKIDDAVKTFEKVIKDLRHEFNTFLSKWM</sequence>
<keyword evidence="3" id="KW-1185">Reference proteome</keyword>
<accession>A0A5B8V5N0</accession>
<evidence type="ECO:0000313" key="3">
    <source>
        <dbReference type="Proteomes" id="UP000321533"/>
    </source>
</evidence>
<proteinExistence type="predicted"/>
<dbReference type="EMBL" id="CP042435">
    <property type="protein sequence ID" value="QEC66777.1"/>
    <property type="molecule type" value="Genomic_DNA"/>
</dbReference>
<feature type="coiled-coil region" evidence="1">
    <location>
        <begin position="20"/>
        <end position="47"/>
    </location>
</feature>
<evidence type="ECO:0000313" key="2">
    <source>
        <dbReference type="EMBL" id="QEC66777.1"/>
    </source>
</evidence>